<name>A0A6P3WP85_DINQU</name>
<dbReference type="GO" id="GO:0005681">
    <property type="term" value="C:spliceosomal complex"/>
    <property type="evidence" value="ECO:0007669"/>
    <property type="project" value="TreeGrafter"/>
</dbReference>
<evidence type="ECO:0000313" key="5">
    <source>
        <dbReference type="Proteomes" id="UP000515204"/>
    </source>
</evidence>
<protein>
    <submittedName>
        <fullName evidence="6">Uncharacterized protein C9orf78</fullName>
    </submittedName>
</protein>
<reference evidence="6" key="1">
    <citation type="submission" date="2025-08" db="UniProtKB">
        <authorList>
            <consortium name="RefSeq"/>
        </authorList>
    </citation>
    <scope>IDENTIFICATION</scope>
</reference>
<feature type="compositionally biased region" description="Low complexity" evidence="4">
    <location>
        <begin position="142"/>
        <end position="151"/>
    </location>
</feature>
<accession>A0A6P3WP85</accession>
<dbReference type="Pfam" id="PF07052">
    <property type="entry name" value="Hep_59"/>
    <property type="match status" value="1"/>
</dbReference>
<dbReference type="PANTHER" id="PTHR13486">
    <property type="entry name" value="TELOMERE LENGTH AND SILENCING PROTEIN 1 TLS1 FAMILY MEMBER"/>
    <property type="match status" value="1"/>
</dbReference>
<gene>
    <name evidence="6" type="primary">LOC106740908</name>
</gene>
<evidence type="ECO:0000256" key="1">
    <source>
        <dbReference type="ARBA" id="ARBA00004123"/>
    </source>
</evidence>
<evidence type="ECO:0000256" key="2">
    <source>
        <dbReference type="ARBA" id="ARBA00007643"/>
    </source>
</evidence>
<evidence type="ECO:0000313" key="6">
    <source>
        <dbReference type="RefSeq" id="XP_014467858.1"/>
    </source>
</evidence>
<sequence length="163" mass="18460">MGSDEETSKNIQFKKRNRKPLRKREVLSDDDDSENEKTSLREKVEEMKIVQKLRERPTGINVVGLALGENVASDVIMSDPFNMKTGGMVNMAVLKNTKHRPNDAYDTGIGTQFNAETNKRDEDEEMVKYIEEELSKRKSKNNNDVVNGTNNEKGSYCSPEEAA</sequence>
<dbReference type="KEGG" id="dqu:106740908"/>
<feature type="region of interest" description="Disordered" evidence="4">
    <location>
        <begin position="1"/>
        <end position="40"/>
    </location>
</feature>
<evidence type="ECO:0000256" key="3">
    <source>
        <dbReference type="ARBA" id="ARBA00023242"/>
    </source>
</evidence>
<organism evidence="5 6">
    <name type="scientific">Dinoponera quadriceps</name>
    <name type="common">South American ant</name>
    <dbReference type="NCBI Taxonomy" id="609295"/>
    <lineage>
        <taxon>Eukaryota</taxon>
        <taxon>Metazoa</taxon>
        <taxon>Ecdysozoa</taxon>
        <taxon>Arthropoda</taxon>
        <taxon>Hexapoda</taxon>
        <taxon>Insecta</taxon>
        <taxon>Pterygota</taxon>
        <taxon>Neoptera</taxon>
        <taxon>Endopterygota</taxon>
        <taxon>Hymenoptera</taxon>
        <taxon>Apocrita</taxon>
        <taxon>Aculeata</taxon>
        <taxon>Formicoidea</taxon>
        <taxon>Formicidae</taxon>
        <taxon>Ponerinae</taxon>
        <taxon>Ponerini</taxon>
        <taxon>Dinoponera</taxon>
    </lineage>
</organism>
<comment type="subcellular location">
    <subcellularLocation>
        <location evidence="1">Nucleus</location>
    </subcellularLocation>
</comment>
<dbReference type="Proteomes" id="UP000515204">
    <property type="component" value="Unplaced"/>
</dbReference>
<dbReference type="RefSeq" id="XP_014467858.1">
    <property type="nucleotide sequence ID" value="XM_014612372.1"/>
</dbReference>
<dbReference type="AlphaFoldDB" id="A0A6P3WP85"/>
<proteinExistence type="inferred from homology"/>
<comment type="similarity">
    <text evidence="2">Belongs to the TLS1 family.</text>
</comment>
<dbReference type="InterPro" id="IPR010756">
    <property type="entry name" value="Tls1-like"/>
</dbReference>
<evidence type="ECO:0000256" key="4">
    <source>
        <dbReference type="SAM" id="MobiDB-lite"/>
    </source>
</evidence>
<dbReference type="GeneID" id="106740908"/>
<keyword evidence="5" id="KW-1185">Reference proteome</keyword>
<feature type="compositionally biased region" description="Basic residues" evidence="4">
    <location>
        <begin position="12"/>
        <end position="22"/>
    </location>
</feature>
<dbReference type="PANTHER" id="PTHR13486:SF2">
    <property type="entry name" value="SPLICING FACTOR C9ORF78"/>
    <property type="match status" value="1"/>
</dbReference>
<dbReference type="GO" id="GO:0000398">
    <property type="term" value="P:mRNA splicing, via spliceosome"/>
    <property type="evidence" value="ECO:0007669"/>
    <property type="project" value="TreeGrafter"/>
</dbReference>
<feature type="non-terminal residue" evidence="6">
    <location>
        <position position="163"/>
    </location>
</feature>
<keyword evidence="3" id="KW-0539">Nucleus</keyword>
<feature type="region of interest" description="Disordered" evidence="4">
    <location>
        <begin position="135"/>
        <end position="163"/>
    </location>
</feature>
<dbReference type="OrthoDB" id="5627at2759"/>